<dbReference type="EMBL" id="JABRWJ010000001">
    <property type="protein sequence ID" value="NRF65382.1"/>
    <property type="molecule type" value="Genomic_DNA"/>
</dbReference>
<name>A0ABX2EAN6_9BURK</name>
<accession>A0ABX2EAN6</accession>
<dbReference type="Proteomes" id="UP000737171">
    <property type="component" value="Unassembled WGS sequence"/>
</dbReference>
<dbReference type="PANTHER" id="PTHR10098:SF108">
    <property type="entry name" value="TETRATRICOPEPTIDE REPEAT PROTEIN 28"/>
    <property type="match status" value="1"/>
</dbReference>
<dbReference type="InterPro" id="IPR011990">
    <property type="entry name" value="TPR-like_helical_dom_sf"/>
</dbReference>
<protein>
    <submittedName>
        <fullName evidence="2">Tetratricopeptide repeat protein</fullName>
    </submittedName>
</protein>
<dbReference type="SMART" id="SM00028">
    <property type="entry name" value="TPR"/>
    <property type="match status" value="3"/>
</dbReference>
<comment type="caution">
    <text evidence="2">The sequence shown here is derived from an EMBL/GenBank/DDBJ whole genome shotgun (WGS) entry which is preliminary data.</text>
</comment>
<dbReference type="InterPro" id="IPR036388">
    <property type="entry name" value="WH-like_DNA-bd_sf"/>
</dbReference>
<dbReference type="Gene3D" id="1.25.40.10">
    <property type="entry name" value="Tetratricopeptide repeat domain"/>
    <property type="match status" value="1"/>
</dbReference>
<dbReference type="InterPro" id="IPR019734">
    <property type="entry name" value="TPR_rpt"/>
</dbReference>
<evidence type="ECO:0000256" key="1">
    <source>
        <dbReference type="PROSITE-ProRule" id="PRU00339"/>
    </source>
</evidence>
<evidence type="ECO:0000313" key="3">
    <source>
        <dbReference type="Proteomes" id="UP000737171"/>
    </source>
</evidence>
<dbReference type="SUPFAM" id="SSF48452">
    <property type="entry name" value="TPR-like"/>
    <property type="match status" value="1"/>
</dbReference>
<evidence type="ECO:0000313" key="2">
    <source>
        <dbReference type="EMBL" id="NRF65382.1"/>
    </source>
</evidence>
<gene>
    <name evidence="2" type="ORF">HLB44_00140</name>
</gene>
<keyword evidence="3" id="KW-1185">Reference proteome</keyword>
<dbReference type="PANTHER" id="PTHR10098">
    <property type="entry name" value="RAPSYN-RELATED"/>
    <property type="match status" value="1"/>
</dbReference>
<dbReference type="PROSITE" id="PS50005">
    <property type="entry name" value="TPR"/>
    <property type="match status" value="1"/>
</dbReference>
<dbReference type="Pfam" id="PF13424">
    <property type="entry name" value="TPR_12"/>
    <property type="match status" value="2"/>
</dbReference>
<dbReference type="Gene3D" id="1.10.10.10">
    <property type="entry name" value="Winged helix-like DNA-binding domain superfamily/Winged helix DNA-binding domain"/>
    <property type="match status" value="1"/>
</dbReference>
<proteinExistence type="predicted"/>
<reference evidence="2 3" key="1">
    <citation type="submission" date="2020-05" db="EMBL/GenBank/DDBJ databases">
        <title>Aquincola sp. isolate from soil.</title>
        <authorList>
            <person name="Han J."/>
            <person name="Kim D.-U."/>
        </authorList>
    </citation>
    <scope>NUCLEOTIDE SEQUENCE [LARGE SCALE GENOMIC DNA]</scope>
    <source>
        <strain evidence="2 3">S2</strain>
    </source>
</reference>
<keyword evidence="1" id="KW-0802">TPR repeat</keyword>
<dbReference type="PROSITE" id="PS50293">
    <property type="entry name" value="TPR_REGION"/>
    <property type="match status" value="1"/>
</dbReference>
<sequence>MRRHRVARRRAFFEPVLTTVLAAHKAGTLDELLRSRPLLTRWFARRLLAPLRAVAGDVFGDDPAPQPAAWIVLLRAALAALRPDGAPGLGGISEHDWVVRTAWRPLLALMCHAGFEPVAAFPDRYRPRGDEPAAEQLCGLWGVGGSTFYRYVDKGRRRLAEQLFGPPPHGDAALERDLRLQHELQTLLPADGAARTAWQIRQAAAALRSHAGRAASALQSHGARAALWHLLHAGDVPGFIACLQRFRIELASDTDTDALLQRFAAQPLEPRMRFELCLARAALWRVRGDASAERAACEEALRLAAAADDALMLGIVYGVLGKVDEARDPDRAFACYQDSAEFLRRAGLSDDPAAAAPQVLQAHVDTLVKLGWLYVLRNDPRSKAVLDRAEALREHIPQAAEQIAMLEQAWGEYWRRSGELQRALEHKHRALQAYERLGDREAVLKTWGNLALIYGDAKDFARAIDYSQRVLEMAGRFAVEPETVAATHLNAGAAYFWQGKYEPAIEHYARALEIAQGAGLRVLVGRAHYNMAEAFYKRFQALDDPVDERLGDAHIGAALACWPEGGDAAAIEATRRLKREILGPRDEAFIDRMLPAELAAHFEQMSQVQRHRAALAVPLEPLAQIEAQLAIARAYVEMAVKEREAAVQLLDKHGLRERFAPELDRLRDVFERQLSREQRLSAQWRSASTDLVAWSSGEELLKRLLAAGSVNKSAYAQLCGVGLATASKHLGKLAARGLLAQVGKGPSTRYVLPAESP</sequence>
<dbReference type="RefSeq" id="WP_173119383.1">
    <property type="nucleotide sequence ID" value="NZ_JABRWJ010000001.1"/>
</dbReference>
<organism evidence="2 3">
    <name type="scientific">Pseudaquabacterium terrae</name>
    <dbReference type="NCBI Taxonomy" id="2732868"/>
    <lineage>
        <taxon>Bacteria</taxon>
        <taxon>Pseudomonadati</taxon>
        <taxon>Pseudomonadota</taxon>
        <taxon>Betaproteobacteria</taxon>
        <taxon>Burkholderiales</taxon>
        <taxon>Sphaerotilaceae</taxon>
        <taxon>Pseudaquabacterium</taxon>
    </lineage>
</organism>
<feature type="repeat" description="TPR" evidence="1">
    <location>
        <begin position="485"/>
        <end position="518"/>
    </location>
</feature>